<sequence>MAKNKSKKRKSQELRLWAEGAREIILAPHLDAYQIAKDQGRRQERKLLKKICREFHARVGWRVQDHEEPVLKEWDPNAIEDEELLSDEEQAAKTARQEELNARIRRWYTYRLRKIRKSQRSSKDVDPRKDPYAVLMANLSGVVSPPKALQAYQQFMRESYETKIAPVVVEKWAEQKRDNSRLAERSKEPKAGFRAEVAREVFAGLPDEERKAIAERAKQEAATAKAEYVDMLKAPPSQAPQARQKCIDGVADFMGPILQGLYTHTGMHATLIMGGPVPMFGGELRTLHVSYGRNLTALGPHWPQWDKARFAEVTKSMTDYLHTAYTPQDCAKAALINGVADLSNANYTINDPDDSGSDSTSDSDSSSSDDSDSDTDDEADRPAKKRKLTGTTKKSGSAHLSTTHSSVPASVSHNASSNASSDNTNNDPNHHPATADDDDRPIPYLGYHISEAERQQNIQRNQVLLHQLKSDVMGELTNLAAEFKSASKKKKSSDSARNQSRPRTTATASASATVRKRKSARLATDSSHISPTSSAAPTALPSTSSTVVLSSPPSDTPAALQSASPPPLPSAPSVPVTESSSVPAVPPSDSTPTTPPLPPLSQAAHAAITNLSLPPSAAYTPCPANAAPWFSSAYAAMTKEDLGCHYHALVAAWTRMEVASRFEFSSANLPAKHRPKEVGTWIGSSRRVEPAIEDPTQYALEWQRWWDSLQPSWRVRGGDGRWTVLEKYGAGGKEWGSLYRWGINGVLSIVASLYFWGRAVRLNPEMYATWESAVQDTVWILEGMAIYYEMFKGKF</sequence>
<keyword evidence="3" id="KW-1185">Reference proteome</keyword>
<name>A0AAW0CY16_9AGAR</name>
<gene>
    <name evidence="2" type="ORF">R3P38DRAFT_2767090</name>
</gene>
<feature type="compositionally biased region" description="Acidic residues" evidence="1">
    <location>
        <begin position="367"/>
        <end position="379"/>
    </location>
</feature>
<reference evidence="2 3" key="1">
    <citation type="journal article" date="2024" name="J Genomics">
        <title>Draft genome sequencing and assembly of Favolaschia claudopus CIRM-BRFM 2984 isolated from oak limbs.</title>
        <authorList>
            <person name="Navarro D."/>
            <person name="Drula E."/>
            <person name="Chaduli D."/>
            <person name="Cazenave R."/>
            <person name="Ahrendt S."/>
            <person name="Wang J."/>
            <person name="Lipzen A."/>
            <person name="Daum C."/>
            <person name="Barry K."/>
            <person name="Grigoriev I.V."/>
            <person name="Favel A."/>
            <person name="Rosso M.N."/>
            <person name="Martin F."/>
        </authorList>
    </citation>
    <scope>NUCLEOTIDE SEQUENCE [LARGE SCALE GENOMIC DNA]</scope>
    <source>
        <strain evidence="2 3">CIRM-BRFM 2984</strain>
    </source>
</reference>
<feature type="region of interest" description="Disordered" evidence="1">
    <location>
        <begin position="484"/>
        <end position="601"/>
    </location>
</feature>
<feature type="region of interest" description="Disordered" evidence="1">
    <location>
        <begin position="347"/>
        <end position="444"/>
    </location>
</feature>
<evidence type="ECO:0000256" key="1">
    <source>
        <dbReference type="SAM" id="MobiDB-lite"/>
    </source>
</evidence>
<evidence type="ECO:0000313" key="2">
    <source>
        <dbReference type="EMBL" id="KAK7043466.1"/>
    </source>
</evidence>
<dbReference type="AlphaFoldDB" id="A0AAW0CY16"/>
<feature type="compositionally biased region" description="Polar residues" evidence="1">
    <location>
        <begin position="389"/>
        <end position="403"/>
    </location>
</feature>
<feature type="compositionally biased region" description="Low complexity" evidence="1">
    <location>
        <begin position="504"/>
        <end position="513"/>
    </location>
</feature>
<proteinExistence type="predicted"/>
<feature type="compositionally biased region" description="Low complexity" evidence="1">
    <location>
        <begin position="573"/>
        <end position="592"/>
    </location>
</feature>
<comment type="caution">
    <text evidence="2">The sequence shown here is derived from an EMBL/GenBank/DDBJ whole genome shotgun (WGS) entry which is preliminary data.</text>
</comment>
<feature type="compositionally biased region" description="Low complexity" evidence="1">
    <location>
        <begin position="357"/>
        <end position="366"/>
    </location>
</feature>
<accession>A0AAW0CY16</accession>
<protein>
    <submittedName>
        <fullName evidence="2">Uncharacterized protein</fullName>
    </submittedName>
</protein>
<evidence type="ECO:0000313" key="3">
    <source>
        <dbReference type="Proteomes" id="UP001362999"/>
    </source>
</evidence>
<feature type="compositionally biased region" description="Low complexity" evidence="1">
    <location>
        <begin position="404"/>
        <end position="427"/>
    </location>
</feature>
<organism evidence="2 3">
    <name type="scientific">Favolaschia claudopus</name>
    <dbReference type="NCBI Taxonomy" id="2862362"/>
    <lineage>
        <taxon>Eukaryota</taxon>
        <taxon>Fungi</taxon>
        <taxon>Dikarya</taxon>
        <taxon>Basidiomycota</taxon>
        <taxon>Agaricomycotina</taxon>
        <taxon>Agaricomycetes</taxon>
        <taxon>Agaricomycetidae</taxon>
        <taxon>Agaricales</taxon>
        <taxon>Marasmiineae</taxon>
        <taxon>Mycenaceae</taxon>
        <taxon>Favolaschia</taxon>
    </lineage>
</organism>
<feature type="compositionally biased region" description="Low complexity" evidence="1">
    <location>
        <begin position="523"/>
        <end position="563"/>
    </location>
</feature>
<dbReference type="EMBL" id="JAWWNJ010000012">
    <property type="protein sequence ID" value="KAK7043466.1"/>
    <property type="molecule type" value="Genomic_DNA"/>
</dbReference>
<dbReference type="Proteomes" id="UP001362999">
    <property type="component" value="Unassembled WGS sequence"/>
</dbReference>